<dbReference type="InterPro" id="IPR006175">
    <property type="entry name" value="YjgF/YER057c/UK114"/>
</dbReference>
<dbReference type="SUPFAM" id="SSF55298">
    <property type="entry name" value="YjgF-like"/>
    <property type="match status" value="1"/>
</dbReference>
<dbReference type="InterPro" id="IPR035959">
    <property type="entry name" value="RutC-like_sf"/>
</dbReference>
<dbReference type="PANTHER" id="PTHR11803">
    <property type="entry name" value="2-IMINOBUTANOATE/2-IMINOPROPANOATE DEAMINASE RIDA"/>
    <property type="match status" value="1"/>
</dbReference>
<dbReference type="EMBL" id="JAAMPI010002115">
    <property type="protein sequence ID" value="KAF4618380.1"/>
    <property type="molecule type" value="Genomic_DNA"/>
</dbReference>
<evidence type="ECO:0000256" key="1">
    <source>
        <dbReference type="ARBA" id="ARBA00010552"/>
    </source>
</evidence>
<organism evidence="3 4">
    <name type="scientific">Cudoniella acicularis</name>
    <dbReference type="NCBI Taxonomy" id="354080"/>
    <lineage>
        <taxon>Eukaryota</taxon>
        <taxon>Fungi</taxon>
        <taxon>Dikarya</taxon>
        <taxon>Ascomycota</taxon>
        <taxon>Pezizomycotina</taxon>
        <taxon>Leotiomycetes</taxon>
        <taxon>Helotiales</taxon>
        <taxon>Tricladiaceae</taxon>
        <taxon>Cudoniella</taxon>
    </lineage>
</organism>
<evidence type="ECO:0000313" key="4">
    <source>
        <dbReference type="Proteomes" id="UP000566819"/>
    </source>
</evidence>
<accession>A0A8H4QVN8</accession>
<dbReference type="Gene3D" id="3.30.1330.40">
    <property type="entry name" value="RutC-like"/>
    <property type="match status" value="1"/>
</dbReference>
<gene>
    <name evidence="3" type="ORF">G7Y89_g14924</name>
</gene>
<dbReference type="GO" id="GO:0005829">
    <property type="term" value="C:cytosol"/>
    <property type="evidence" value="ECO:0007669"/>
    <property type="project" value="TreeGrafter"/>
</dbReference>
<dbReference type="CDD" id="cd00448">
    <property type="entry name" value="YjgF_YER057c_UK114_family"/>
    <property type="match status" value="1"/>
</dbReference>
<dbReference type="InterPro" id="IPR006056">
    <property type="entry name" value="RidA"/>
</dbReference>
<dbReference type="OrthoDB" id="309640at2759"/>
<evidence type="ECO:0000256" key="2">
    <source>
        <dbReference type="SAM" id="MobiDB-lite"/>
    </source>
</evidence>
<dbReference type="FunFam" id="3.30.1330.40:FF:000001">
    <property type="entry name" value="L-PSP family endoribonuclease"/>
    <property type="match status" value="1"/>
</dbReference>
<comment type="caution">
    <text evidence="3">The sequence shown here is derived from an EMBL/GenBank/DDBJ whole genome shotgun (WGS) entry which is preliminary data.</text>
</comment>
<feature type="compositionally biased region" description="Low complexity" evidence="2">
    <location>
        <begin position="152"/>
        <end position="164"/>
    </location>
</feature>
<feature type="region of interest" description="Disordered" evidence="2">
    <location>
        <begin position="1"/>
        <end position="72"/>
    </location>
</feature>
<keyword evidence="4" id="KW-1185">Reference proteome</keyword>
<dbReference type="Proteomes" id="UP000566819">
    <property type="component" value="Unassembled WGS sequence"/>
</dbReference>
<dbReference type="Pfam" id="PF01042">
    <property type="entry name" value="Ribonuc_L-PSP"/>
    <property type="match status" value="1"/>
</dbReference>
<feature type="compositionally biased region" description="Low complexity" evidence="2">
    <location>
        <begin position="113"/>
        <end position="126"/>
    </location>
</feature>
<dbReference type="GO" id="GO:0005739">
    <property type="term" value="C:mitochondrion"/>
    <property type="evidence" value="ECO:0007669"/>
    <property type="project" value="TreeGrafter"/>
</dbReference>
<dbReference type="PANTHER" id="PTHR11803:SF58">
    <property type="entry name" value="PROTEIN HMF1-RELATED"/>
    <property type="match status" value="1"/>
</dbReference>
<comment type="similarity">
    <text evidence="1">Belongs to the RutC family.</text>
</comment>
<feature type="region of interest" description="Disordered" evidence="2">
    <location>
        <begin position="98"/>
        <end position="247"/>
    </location>
</feature>
<evidence type="ECO:0008006" key="5">
    <source>
        <dbReference type="Google" id="ProtNLM"/>
    </source>
</evidence>
<dbReference type="GO" id="GO:0019239">
    <property type="term" value="F:deaminase activity"/>
    <property type="evidence" value="ECO:0007669"/>
    <property type="project" value="TreeGrafter"/>
</dbReference>
<proteinExistence type="inferred from homology"/>
<feature type="compositionally biased region" description="Basic and acidic residues" evidence="2">
    <location>
        <begin position="57"/>
        <end position="68"/>
    </location>
</feature>
<sequence>MATTGYPQQTFAHSNPTPHLGTTHQATGKSQGNVAMPKPRSVLSKSNTNHVRKKVHWASETDANEKKATSRIRSSVFKLESPIPHSSSFARAISASMNPATFSSPRSPGIGDSSSKTGHSSRSGRSIVPEANISKPMGPSKASSPKEKREGASSSRHSASSSSSTQKALRIHYGTSDQAASSKRAALRENVNIKARRSSPASANSSSKRHSKTAKQPTQINHLPIVPEAPRHQRPPPTPRPARLATPDLDDISDRAFCYCNNSFCQGSEYHLGGGNGPLLSKMEAQTSGRSRLSGDGPTGYFIVLLNTTLRTFPPMIGSFALNFLRIVSDISPKSQAIATSSTIFCSGQIPCTPEGTILTRPDSTISQMTELCIKNLTAVLEAAGSSLQKVVKVNVFLTSMDDFAEMNGTYEKFFTHKPARSCVAVYQLPKGVPVEIECIALA</sequence>
<reference evidence="3 4" key="1">
    <citation type="submission" date="2020-03" db="EMBL/GenBank/DDBJ databases">
        <title>Draft Genome Sequence of Cudoniella acicularis.</title>
        <authorList>
            <person name="Buettner E."/>
            <person name="Kellner H."/>
        </authorList>
    </citation>
    <scope>NUCLEOTIDE SEQUENCE [LARGE SCALE GENOMIC DNA]</scope>
    <source>
        <strain evidence="3 4">DSM 108380</strain>
    </source>
</reference>
<evidence type="ECO:0000313" key="3">
    <source>
        <dbReference type="EMBL" id="KAF4618380.1"/>
    </source>
</evidence>
<protein>
    <recommendedName>
        <fullName evidence="5">YjgF-like protein</fullName>
    </recommendedName>
</protein>
<name>A0A8H4QVN8_9HELO</name>
<dbReference type="NCBIfam" id="TIGR00004">
    <property type="entry name" value="Rid family detoxifying hydrolase"/>
    <property type="match status" value="1"/>
</dbReference>
<feature type="compositionally biased region" description="Polar residues" evidence="2">
    <location>
        <begin position="1"/>
        <end position="33"/>
    </location>
</feature>
<dbReference type="AlphaFoldDB" id="A0A8H4QVN8"/>